<evidence type="ECO:0000313" key="2">
    <source>
        <dbReference type="Proteomes" id="UP001157006"/>
    </source>
</evidence>
<gene>
    <name evidence="1" type="ORF">VFH_VI153520</name>
</gene>
<protein>
    <submittedName>
        <fullName evidence="1">Uncharacterized protein</fullName>
    </submittedName>
</protein>
<keyword evidence="2" id="KW-1185">Reference proteome</keyword>
<dbReference type="EMBL" id="OX451741">
    <property type="protein sequence ID" value="CAI8619078.1"/>
    <property type="molecule type" value="Genomic_DNA"/>
</dbReference>
<accession>A0AAV1BBT0</accession>
<proteinExistence type="predicted"/>
<sequence>MNFSFSRFVFSFFSGEHSAIETPPPSSATTPAVLNLSSPGLQRLTLISKSQNGDSPAPLRDSDTVDIVASDTIALMLAAQPLGLKLGFEIPWLPESVLNCCCCNPASKHATHLLHLIEALQTAVVAEQVRLTVETLVFDAGSEMSIFRCLLKSDAMKSLKNDRGLKEFTWIRGIVSG</sequence>
<dbReference type="Proteomes" id="UP001157006">
    <property type="component" value="Chromosome 6"/>
</dbReference>
<name>A0AAV1BBT0_VICFA</name>
<reference evidence="1 2" key="1">
    <citation type="submission" date="2023-01" db="EMBL/GenBank/DDBJ databases">
        <authorList>
            <person name="Kreplak J."/>
        </authorList>
    </citation>
    <scope>NUCLEOTIDE SEQUENCE [LARGE SCALE GENOMIC DNA]</scope>
</reference>
<dbReference type="AlphaFoldDB" id="A0AAV1BBT0"/>
<evidence type="ECO:0000313" key="1">
    <source>
        <dbReference type="EMBL" id="CAI8619078.1"/>
    </source>
</evidence>
<organism evidence="1 2">
    <name type="scientific">Vicia faba</name>
    <name type="common">Broad bean</name>
    <name type="synonym">Faba vulgaris</name>
    <dbReference type="NCBI Taxonomy" id="3906"/>
    <lineage>
        <taxon>Eukaryota</taxon>
        <taxon>Viridiplantae</taxon>
        <taxon>Streptophyta</taxon>
        <taxon>Embryophyta</taxon>
        <taxon>Tracheophyta</taxon>
        <taxon>Spermatophyta</taxon>
        <taxon>Magnoliopsida</taxon>
        <taxon>eudicotyledons</taxon>
        <taxon>Gunneridae</taxon>
        <taxon>Pentapetalae</taxon>
        <taxon>rosids</taxon>
        <taxon>fabids</taxon>
        <taxon>Fabales</taxon>
        <taxon>Fabaceae</taxon>
        <taxon>Papilionoideae</taxon>
        <taxon>50 kb inversion clade</taxon>
        <taxon>NPAAA clade</taxon>
        <taxon>Hologalegina</taxon>
        <taxon>IRL clade</taxon>
        <taxon>Fabeae</taxon>
        <taxon>Vicia</taxon>
    </lineage>
</organism>